<protein>
    <submittedName>
        <fullName evidence="3">Uncharacterized protein</fullName>
    </submittedName>
</protein>
<keyword evidence="1" id="KW-0472">Membrane</keyword>
<evidence type="ECO:0000313" key="3">
    <source>
        <dbReference type="WBParaSite" id="PEQ_0001118801-mRNA-1"/>
    </source>
</evidence>
<accession>A0A914RXX8</accession>
<evidence type="ECO:0000313" key="2">
    <source>
        <dbReference type="Proteomes" id="UP000887564"/>
    </source>
</evidence>
<proteinExistence type="predicted"/>
<reference evidence="3" key="1">
    <citation type="submission" date="2022-11" db="UniProtKB">
        <authorList>
            <consortium name="WormBaseParasite"/>
        </authorList>
    </citation>
    <scope>IDENTIFICATION</scope>
</reference>
<dbReference type="AlphaFoldDB" id="A0A914RXX8"/>
<dbReference type="Proteomes" id="UP000887564">
    <property type="component" value="Unplaced"/>
</dbReference>
<keyword evidence="1" id="KW-0812">Transmembrane</keyword>
<feature type="transmembrane region" description="Helical" evidence="1">
    <location>
        <begin position="21"/>
        <end position="38"/>
    </location>
</feature>
<keyword evidence="2" id="KW-1185">Reference proteome</keyword>
<organism evidence="2 3">
    <name type="scientific">Parascaris equorum</name>
    <name type="common">Equine roundworm</name>
    <dbReference type="NCBI Taxonomy" id="6256"/>
    <lineage>
        <taxon>Eukaryota</taxon>
        <taxon>Metazoa</taxon>
        <taxon>Ecdysozoa</taxon>
        <taxon>Nematoda</taxon>
        <taxon>Chromadorea</taxon>
        <taxon>Rhabditida</taxon>
        <taxon>Spirurina</taxon>
        <taxon>Ascaridomorpha</taxon>
        <taxon>Ascaridoidea</taxon>
        <taxon>Ascarididae</taxon>
        <taxon>Parascaris</taxon>
    </lineage>
</organism>
<dbReference type="WBParaSite" id="PEQ_0001118801-mRNA-1">
    <property type="protein sequence ID" value="PEQ_0001118801-mRNA-1"/>
    <property type="gene ID" value="PEQ_0001118801"/>
</dbReference>
<name>A0A914RXX8_PAREQ</name>
<evidence type="ECO:0000256" key="1">
    <source>
        <dbReference type="SAM" id="Phobius"/>
    </source>
</evidence>
<keyword evidence="1" id="KW-1133">Transmembrane helix</keyword>
<sequence length="97" mass="10925">MFIRLIKKNEFKSYKQSITHAVSVLGTIGGAAAIYSAIEELATTKFAMPCYVQPFVTITSEVALEKSTNCCGRWQNISRYDDISVCSPYTDFYNQYS</sequence>